<evidence type="ECO:0000256" key="2">
    <source>
        <dbReference type="ARBA" id="ARBA00010617"/>
    </source>
</evidence>
<dbReference type="PANTHER" id="PTHR24279:SF120">
    <property type="entry name" value="CYTOCHROME P450"/>
    <property type="match status" value="1"/>
</dbReference>
<evidence type="ECO:0000256" key="9">
    <source>
        <dbReference type="RuleBase" id="RU000461"/>
    </source>
</evidence>
<evidence type="ECO:0000256" key="1">
    <source>
        <dbReference type="ARBA" id="ARBA00001971"/>
    </source>
</evidence>
<evidence type="ECO:0000256" key="4">
    <source>
        <dbReference type="ARBA" id="ARBA00022723"/>
    </source>
</evidence>
<evidence type="ECO:0000256" key="3">
    <source>
        <dbReference type="ARBA" id="ARBA00022617"/>
    </source>
</evidence>
<evidence type="ECO:0000256" key="8">
    <source>
        <dbReference type="PIRSR" id="PIRSR602401-1"/>
    </source>
</evidence>
<dbReference type="Pfam" id="PF00067">
    <property type="entry name" value="p450"/>
    <property type="match status" value="1"/>
</dbReference>
<dbReference type="InterPro" id="IPR050479">
    <property type="entry name" value="CYP11_CYP27_families"/>
</dbReference>
<evidence type="ECO:0008006" key="12">
    <source>
        <dbReference type="Google" id="ProtNLM"/>
    </source>
</evidence>
<keyword evidence="7 9" id="KW-0503">Monooxygenase</keyword>
<evidence type="ECO:0000256" key="5">
    <source>
        <dbReference type="ARBA" id="ARBA00023002"/>
    </source>
</evidence>
<dbReference type="PRINTS" id="PR00463">
    <property type="entry name" value="EP450I"/>
</dbReference>
<comment type="cofactor">
    <cofactor evidence="1 8">
        <name>heme</name>
        <dbReference type="ChEBI" id="CHEBI:30413"/>
    </cofactor>
</comment>
<keyword evidence="4 8" id="KW-0479">Metal-binding</keyword>
<keyword evidence="5 9" id="KW-0560">Oxidoreductase</keyword>
<dbReference type="GO" id="GO:0016705">
    <property type="term" value="F:oxidoreductase activity, acting on paired donors, with incorporation or reduction of molecular oxygen"/>
    <property type="evidence" value="ECO:0007669"/>
    <property type="project" value="InterPro"/>
</dbReference>
<dbReference type="InterPro" id="IPR001128">
    <property type="entry name" value="Cyt_P450"/>
</dbReference>
<dbReference type="EMBL" id="JAJJHW010002585">
    <property type="protein sequence ID" value="KAH8371907.1"/>
    <property type="molecule type" value="Genomic_DNA"/>
</dbReference>
<sequence length="526" mass="60800">MYRRPMKLAQSVAYRCRSTAAAVKMNAGENSYMQQIKSEWQTAKSFTDLPGPSRWQVLRGFLKGGQYTNLDMRELMLLLRKQYGDTFLMPGFFGMADNVVTFNVENFERAFRTEGIWPERPGSDAVVHYRQNRPDGFFKDCIGLFSTGEDWGNLRSKANPVLMQQRNSALYLQPMQRVNQQFIQRIRDIRDEQTQEVPGNFLRDINHLTFESIAVVALDRELGLLRHAEQAPKAQKLFNNLQIFMQAFYELTIMPSIYKYVPTPTYKRFSTAMDEIFDVCSFYVNEAIERIEQKPADDSGNQSVLEQLLRVDRKFATVMSMDMLMGGVDTTSSALTGIMLCLAQFPEKQAKLRAEILAKLPQPTDEFAFNDMKSLPYLRAFIKESMRRYPVIFGNLRAAGADIVLEGYRIPKGTRVLMNSNLLLDEERYYPQAKEFLPERWLREQSGESEKLVAGNPSPFIYLPFGFGPRMCVGKRIVDMEMEITVSNLVRNFNVEYKYPTEKVFRSTFINSPVVPLKFKFTDIKY</sequence>
<dbReference type="FunFam" id="1.10.630.10:FF:000006">
    <property type="entry name" value="Cytochrome P450 302a1, mitochondrial"/>
    <property type="match status" value="1"/>
</dbReference>
<reference evidence="10" key="1">
    <citation type="journal article" date="2021" name="Mol. Ecol. Resour.">
        <title>Phylogenomic analyses of the genus Drosophila reveals genomic signals of climate adaptation.</title>
        <authorList>
            <person name="Li F."/>
            <person name="Rane R.V."/>
            <person name="Luria V."/>
            <person name="Xiong Z."/>
            <person name="Chen J."/>
            <person name="Li Z."/>
            <person name="Catullo R.A."/>
            <person name="Griffin P.C."/>
            <person name="Schiffer M."/>
            <person name="Pearce S."/>
            <person name="Lee S.F."/>
            <person name="McElroy K."/>
            <person name="Stocker A."/>
            <person name="Shirriffs J."/>
            <person name="Cockerell F."/>
            <person name="Coppin C."/>
            <person name="Sgro C.M."/>
            <person name="Karger A."/>
            <person name="Cain J.W."/>
            <person name="Weber J.A."/>
            <person name="Santpere G."/>
            <person name="Kirschner M.W."/>
            <person name="Hoffmann A.A."/>
            <person name="Oakeshott J.G."/>
            <person name="Zhang G."/>
        </authorList>
    </citation>
    <scope>NUCLEOTIDE SEQUENCE</scope>
    <source>
        <strain evidence="10">BGI-SZ-2011g</strain>
    </source>
</reference>
<keyword evidence="3 8" id="KW-0349">Heme</keyword>
<comment type="similarity">
    <text evidence="2 9">Belongs to the cytochrome P450 family.</text>
</comment>
<dbReference type="GO" id="GO:0020037">
    <property type="term" value="F:heme binding"/>
    <property type="evidence" value="ECO:0007669"/>
    <property type="project" value="InterPro"/>
</dbReference>
<dbReference type="GO" id="GO:0004497">
    <property type="term" value="F:monooxygenase activity"/>
    <property type="evidence" value="ECO:0007669"/>
    <property type="project" value="UniProtKB-KW"/>
</dbReference>
<name>A0AAD4K1H5_9MUSC</name>
<protein>
    <recommendedName>
        <fullName evidence="12">Cytochrome P450 12c1, mitochondrial</fullName>
    </recommendedName>
</protein>
<evidence type="ECO:0000256" key="7">
    <source>
        <dbReference type="ARBA" id="ARBA00023033"/>
    </source>
</evidence>
<proteinExistence type="inferred from homology"/>
<dbReference type="InterPro" id="IPR017972">
    <property type="entry name" value="Cyt_P450_CS"/>
</dbReference>
<dbReference type="GO" id="GO:0005506">
    <property type="term" value="F:iron ion binding"/>
    <property type="evidence" value="ECO:0007669"/>
    <property type="project" value="InterPro"/>
</dbReference>
<dbReference type="PROSITE" id="PS00086">
    <property type="entry name" value="CYTOCHROME_P450"/>
    <property type="match status" value="1"/>
</dbReference>
<evidence type="ECO:0000256" key="6">
    <source>
        <dbReference type="ARBA" id="ARBA00023004"/>
    </source>
</evidence>
<dbReference type="Proteomes" id="UP001200034">
    <property type="component" value="Unassembled WGS sequence"/>
</dbReference>
<dbReference type="InterPro" id="IPR002401">
    <property type="entry name" value="Cyt_P450_E_grp-I"/>
</dbReference>
<comment type="caution">
    <text evidence="10">The sequence shown here is derived from an EMBL/GenBank/DDBJ whole genome shotgun (WGS) entry which is preliminary data.</text>
</comment>
<keyword evidence="6 8" id="KW-0408">Iron</keyword>
<dbReference type="PANTHER" id="PTHR24279">
    <property type="entry name" value="CYTOCHROME P450"/>
    <property type="match status" value="1"/>
</dbReference>
<dbReference type="Gene3D" id="1.10.630.10">
    <property type="entry name" value="Cytochrome P450"/>
    <property type="match status" value="1"/>
</dbReference>
<dbReference type="InterPro" id="IPR036396">
    <property type="entry name" value="Cyt_P450_sf"/>
</dbReference>
<gene>
    <name evidence="10" type="ORF">KR093_009269</name>
</gene>
<evidence type="ECO:0000313" key="11">
    <source>
        <dbReference type="Proteomes" id="UP001200034"/>
    </source>
</evidence>
<keyword evidence="11" id="KW-1185">Reference proteome</keyword>
<dbReference type="SUPFAM" id="SSF48264">
    <property type="entry name" value="Cytochrome P450"/>
    <property type="match status" value="1"/>
</dbReference>
<accession>A0AAD4K1H5</accession>
<dbReference type="AlphaFoldDB" id="A0AAD4K1H5"/>
<dbReference type="PRINTS" id="PR00385">
    <property type="entry name" value="P450"/>
</dbReference>
<evidence type="ECO:0000313" key="10">
    <source>
        <dbReference type="EMBL" id="KAH8371907.1"/>
    </source>
</evidence>
<organism evidence="10 11">
    <name type="scientific">Drosophila rubida</name>
    <dbReference type="NCBI Taxonomy" id="30044"/>
    <lineage>
        <taxon>Eukaryota</taxon>
        <taxon>Metazoa</taxon>
        <taxon>Ecdysozoa</taxon>
        <taxon>Arthropoda</taxon>
        <taxon>Hexapoda</taxon>
        <taxon>Insecta</taxon>
        <taxon>Pterygota</taxon>
        <taxon>Neoptera</taxon>
        <taxon>Endopterygota</taxon>
        <taxon>Diptera</taxon>
        <taxon>Brachycera</taxon>
        <taxon>Muscomorpha</taxon>
        <taxon>Ephydroidea</taxon>
        <taxon>Drosophilidae</taxon>
        <taxon>Drosophila</taxon>
    </lineage>
</organism>
<feature type="binding site" description="axial binding residue" evidence="8">
    <location>
        <position position="472"/>
    </location>
    <ligand>
        <name>heme</name>
        <dbReference type="ChEBI" id="CHEBI:30413"/>
    </ligand>
    <ligandPart>
        <name>Fe</name>
        <dbReference type="ChEBI" id="CHEBI:18248"/>
    </ligandPart>
</feature>
<dbReference type="CDD" id="cd11054">
    <property type="entry name" value="CYP24A1-like"/>
    <property type="match status" value="1"/>
</dbReference>